<dbReference type="Gene3D" id="3.40.50.620">
    <property type="entry name" value="HUPs"/>
    <property type="match status" value="1"/>
</dbReference>
<dbReference type="GO" id="GO:0004830">
    <property type="term" value="F:tryptophan-tRNA ligase activity"/>
    <property type="evidence" value="ECO:0007669"/>
    <property type="project" value="UniProtKB-UniRule"/>
</dbReference>
<dbReference type="InterPro" id="IPR014729">
    <property type="entry name" value="Rossmann-like_a/b/a_fold"/>
</dbReference>
<feature type="short sequence motif" description="'KMSKS' region" evidence="8">
    <location>
        <begin position="192"/>
        <end position="196"/>
    </location>
</feature>
<keyword evidence="3 8" id="KW-0547">Nucleotide-binding</keyword>
<dbReference type="FunFam" id="1.10.240.10:FF:000005">
    <property type="entry name" value="Tryptophan--tRNA ligase"/>
    <property type="match status" value="1"/>
</dbReference>
<keyword evidence="4 8" id="KW-0067">ATP-binding</keyword>
<feature type="binding site" evidence="8">
    <location>
        <begin position="11"/>
        <end position="13"/>
    </location>
    <ligand>
        <name>ATP</name>
        <dbReference type="ChEBI" id="CHEBI:30616"/>
    </ligand>
</feature>
<evidence type="ECO:0000256" key="5">
    <source>
        <dbReference type="ARBA" id="ARBA00022917"/>
    </source>
</evidence>
<comment type="subunit">
    <text evidence="8">Homodimer.</text>
</comment>
<dbReference type="InterPro" id="IPR002305">
    <property type="entry name" value="aa-tRNA-synth_Ic"/>
</dbReference>
<dbReference type="InterPro" id="IPR024109">
    <property type="entry name" value="Trp-tRNA-ligase_bac-type"/>
</dbReference>
<evidence type="ECO:0000256" key="4">
    <source>
        <dbReference type="ARBA" id="ARBA00022840"/>
    </source>
</evidence>
<dbReference type="HAMAP" id="MF_00140_B">
    <property type="entry name" value="Trp_tRNA_synth_B"/>
    <property type="match status" value="1"/>
</dbReference>
<reference evidence="10 11" key="1">
    <citation type="journal article" date="2016" name="Nat. Commun.">
        <title>Thousands of microbial genomes shed light on interconnected biogeochemical processes in an aquifer system.</title>
        <authorList>
            <person name="Anantharaman K."/>
            <person name="Brown C.T."/>
            <person name="Hug L.A."/>
            <person name="Sharon I."/>
            <person name="Castelle C.J."/>
            <person name="Probst A.J."/>
            <person name="Thomas B.C."/>
            <person name="Singh A."/>
            <person name="Wilkins M.J."/>
            <person name="Karaoz U."/>
            <person name="Brodie E.L."/>
            <person name="Williams K.H."/>
            <person name="Hubbard S.S."/>
            <person name="Banfield J.F."/>
        </authorList>
    </citation>
    <scope>NUCLEOTIDE SEQUENCE [LARGE SCALE GENOMIC DNA]</scope>
</reference>
<feature type="binding site" evidence="8">
    <location>
        <position position="185"/>
    </location>
    <ligand>
        <name>ATP</name>
        <dbReference type="ChEBI" id="CHEBI:30616"/>
    </ligand>
</feature>
<name>A0A1G2TI10_9BACT</name>
<dbReference type="Proteomes" id="UP000178175">
    <property type="component" value="Unassembled WGS sequence"/>
</dbReference>
<dbReference type="PRINTS" id="PR01039">
    <property type="entry name" value="TRNASYNTHTRP"/>
</dbReference>
<feature type="binding site" evidence="8">
    <location>
        <begin position="146"/>
        <end position="148"/>
    </location>
    <ligand>
        <name>ATP</name>
        <dbReference type="ChEBI" id="CHEBI:30616"/>
    </ligand>
</feature>
<dbReference type="PANTHER" id="PTHR43766">
    <property type="entry name" value="TRYPTOPHAN--TRNA LIGASE, MITOCHONDRIAL"/>
    <property type="match status" value="1"/>
</dbReference>
<keyword evidence="2 8" id="KW-0436">Ligase</keyword>
<accession>A0A1G2TI10</accession>
<evidence type="ECO:0000313" key="10">
    <source>
        <dbReference type="EMBL" id="OHA96832.1"/>
    </source>
</evidence>
<dbReference type="PROSITE" id="PS00178">
    <property type="entry name" value="AA_TRNA_LIGASE_I"/>
    <property type="match status" value="1"/>
</dbReference>
<comment type="subcellular location">
    <subcellularLocation>
        <location evidence="8">Cytoplasm</location>
    </subcellularLocation>
</comment>
<keyword evidence="5 8" id="KW-0648">Protein biosynthesis</keyword>
<evidence type="ECO:0000256" key="3">
    <source>
        <dbReference type="ARBA" id="ARBA00022741"/>
    </source>
</evidence>
<dbReference type="GO" id="GO:0005829">
    <property type="term" value="C:cytosol"/>
    <property type="evidence" value="ECO:0007669"/>
    <property type="project" value="TreeGrafter"/>
</dbReference>
<proteinExistence type="inferred from homology"/>
<dbReference type="SUPFAM" id="SSF52374">
    <property type="entry name" value="Nucleotidylyl transferase"/>
    <property type="match status" value="1"/>
</dbReference>
<evidence type="ECO:0000313" key="11">
    <source>
        <dbReference type="Proteomes" id="UP000178175"/>
    </source>
</evidence>
<dbReference type="InterPro" id="IPR001412">
    <property type="entry name" value="aa-tRNA-synth_I_CS"/>
</dbReference>
<evidence type="ECO:0000256" key="9">
    <source>
        <dbReference type="RuleBase" id="RU363036"/>
    </source>
</evidence>
<comment type="function">
    <text evidence="8">Catalyzes the attachment of tryptophan to tRNA(Trp).</text>
</comment>
<feature type="binding site" evidence="8">
    <location>
        <begin position="19"/>
        <end position="20"/>
    </location>
    <ligand>
        <name>ATP</name>
        <dbReference type="ChEBI" id="CHEBI:30616"/>
    </ligand>
</feature>
<dbReference type="EC" id="6.1.1.2" evidence="8"/>
<dbReference type="CDD" id="cd00806">
    <property type="entry name" value="TrpRS_core"/>
    <property type="match status" value="1"/>
</dbReference>
<sequence length="316" mass="35559">MNKKILLSGVKPTGRPHIGNYFGAMKQFVELQDSYNSYIFIADLHALTSVQNKDELRENILGVLLDYLAIGLDPEKVTLYKQSDVPQVTELTWILNCLTTVPYLSRAHAYKDAIANGKEPSVGLFDYPILMAADIIIQDADVVPVGQDQKQHIEIARDMAQKFNSTFGDTFKLPDSLILENLATIPGTDGRKMSKSYGNTIELFATDEEISRSVMSIVTDSSGEKPENVYAIHALLKDKESLDKLYEEKKGQYKELKEVLIEDLKKFITPMREKRVELAKDKKSVLEVLKAGSDKARARAEKKMEEVREKVGLKLS</sequence>
<dbReference type="AlphaFoldDB" id="A0A1G2TI10"/>
<feature type="binding site" evidence="8">
    <location>
        <position position="134"/>
    </location>
    <ligand>
        <name>L-tryptophan</name>
        <dbReference type="ChEBI" id="CHEBI:57912"/>
    </ligand>
</feature>
<comment type="caution">
    <text evidence="10">The sequence shown here is derived from an EMBL/GenBank/DDBJ whole genome shotgun (WGS) entry which is preliminary data.</text>
</comment>
<dbReference type="Pfam" id="PF00579">
    <property type="entry name" value="tRNA-synt_1b"/>
    <property type="match status" value="1"/>
</dbReference>
<dbReference type="PANTHER" id="PTHR43766:SF1">
    <property type="entry name" value="TRYPTOPHAN--TRNA LIGASE, MITOCHONDRIAL"/>
    <property type="match status" value="1"/>
</dbReference>
<comment type="catalytic activity">
    <reaction evidence="7 8">
        <text>tRNA(Trp) + L-tryptophan + ATP = L-tryptophyl-tRNA(Trp) + AMP + diphosphate + H(+)</text>
        <dbReference type="Rhea" id="RHEA:24080"/>
        <dbReference type="Rhea" id="RHEA-COMP:9671"/>
        <dbReference type="Rhea" id="RHEA-COMP:9705"/>
        <dbReference type="ChEBI" id="CHEBI:15378"/>
        <dbReference type="ChEBI" id="CHEBI:30616"/>
        <dbReference type="ChEBI" id="CHEBI:33019"/>
        <dbReference type="ChEBI" id="CHEBI:57912"/>
        <dbReference type="ChEBI" id="CHEBI:78442"/>
        <dbReference type="ChEBI" id="CHEBI:78535"/>
        <dbReference type="ChEBI" id="CHEBI:456215"/>
        <dbReference type="EC" id="6.1.1.2"/>
    </reaction>
</comment>
<dbReference type="EMBL" id="MHVR01000004">
    <property type="protein sequence ID" value="OHA96832.1"/>
    <property type="molecule type" value="Genomic_DNA"/>
</dbReference>
<dbReference type="InterPro" id="IPR002306">
    <property type="entry name" value="Trp-tRNA-ligase"/>
</dbReference>
<feature type="short sequence motif" description="'HIGH' region" evidence="8">
    <location>
        <begin position="12"/>
        <end position="20"/>
    </location>
</feature>
<keyword evidence="6 8" id="KW-0030">Aminoacyl-tRNA synthetase</keyword>
<evidence type="ECO:0000256" key="6">
    <source>
        <dbReference type="ARBA" id="ARBA00023146"/>
    </source>
</evidence>
<evidence type="ECO:0000256" key="7">
    <source>
        <dbReference type="ARBA" id="ARBA00049929"/>
    </source>
</evidence>
<dbReference type="NCBIfam" id="TIGR00233">
    <property type="entry name" value="trpS"/>
    <property type="match status" value="1"/>
</dbReference>
<organism evidence="10 11">
    <name type="scientific">Candidatus Zambryskibacteria bacterium RIFCSPHIGHO2_02_FULL_43_14</name>
    <dbReference type="NCBI Taxonomy" id="1802748"/>
    <lineage>
        <taxon>Bacteria</taxon>
        <taxon>Candidatus Zambryskiibacteriota</taxon>
    </lineage>
</organism>
<evidence type="ECO:0000256" key="2">
    <source>
        <dbReference type="ARBA" id="ARBA00022598"/>
    </source>
</evidence>
<dbReference type="GO" id="GO:0006436">
    <property type="term" value="P:tryptophanyl-tRNA aminoacylation"/>
    <property type="evidence" value="ECO:0007669"/>
    <property type="project" value="UniProtKB-UniRule"/>
</dbReference>
<evidence type="ECO:0000256" key="8">
    <source>
        <dbReference type="HAMAP-Rule" id="MF_00140"/>
    </source>
</evidence>
<feature type="binding site" evidence="8">
    <location>
        <begin position="192"/>
        <end position="196"/>
    </location>
    <ligand>
        <name>ATP</name>
        <dbReference type="ChEBI" id="CHEBI:30616"/>
    </ligand>
</feature>
<dbReference type="GO" id="GO:0005524">
    <property type="term" value="F:ATP binding"/>
    <property type="evidence" value="ECO:0007669"/>
    <property type="project" value="UniProtKB-UniRule"/>
</dbReference>
<gene>
    <name evidence="8" type="primary">trpS</name>
    <name evidence="10" type="ORF">A3C70_00565</name>
</gene>
<keyword evidence="8" id="KW-0963">Cytoplasm</keyword>
<evidence type="ECO:0000256" key="1">
    <source>
        <dbReference type="ARBA" id="ARBA00005594"/>
    </source>
</evidence>
<dbReference type="InterPro" id="IPR050203">
    <property type="entry name" value="Trp-tRNA_synthetase"/>
</dbReference>
<comment type="similarity">
    <text evidence="1 8 9">Belongs to the class-I aminoacyl-tRNA synthetase family.</text>
</comment>
<protein>
    <recommendedName>
        <fullName evidence="8">Tryptophan--tRNA ligase</fullName>
        <ecNumber evidence="8">6.1.1.2</ecNumber>
    </recommendedName>
    <alternativeName>
        <fullName evidence="8">Tryptophanyl-tRNA synthetase</fullName>
        <shortName evidence="8">TrpRS</shortName>
    </alternativeName>
</protein>
<dbReference type="Gene3D" id="1.10.240.10">
    <property type="entry name" value="Tyrosyl-Transfer RNA Synthetase"/>
    <property type="match status" value="1"/>
</dbReference>